<keyword evidence="2" id="KW-1185">Reference proteome</keyword>
<dbReference type="GeneID" id="23632029"/>
<evidence type="ECO:0000313" key="2">
    <source>
        <dbReference type="Proteomes" id="UP000201335"/>
    </source>
</evidence>
<dbReference type="Pfam" id="PF05006">
    <property type="entry name" value="PIF3"/>
    <property type="match status" value="1"/>
</dbReference>
<evidence type="ECO:0000313" key="1">
    <source>
        <dbReference type="EMBL" id="AJK91688.1"/>
    </source>
</evidence>
<organism evidence="1 2">
    <name type="scientific">Spodoptera frugiperda granulovirus</name>
    <dbReference type="NCBI Taxonomy" id="307454"/>
    <lineage>
        <taxon>Viruses</taxon>
        <taxon>Viruses incertae sedis</taxon>
        <taxon>Naldaviricetes</taxon>
        <taxon>Lefavirales</taxon>
        <taxon>Baculoviridae</taxon>
        <taxon>Betabaculovirus</taxon>
        <taxon>Betabaculovirus spofrugiperdae</taxon>
    </lineage>
</organism>
<protein>
    <submittedName>
        <fullName evidence="1">Pif-3</fullName>
    </submittedName>
</protein>
<proteinExistence type="predicted"/>
<dbReference type="Proteomes" id="UP000201335">
    <property type="component" value="Segment"/>
</dbReference>
<dbReference type="RefSeq" id="YP_009121812.1">
    <property type="nucleotide sequence ID" value="NC_026511.1"/>
</dbReference>
<dbReference type="InterPro" id="IPR007703">
    <property type="entry name" value="PIF3"/>
</dbReference>
<reference evidence="1 2" key="1">
    <citation type="journal article" date="2015" name="Viruses">
        <title>The complete sequence of the first Spodoptera frugiperda Betabaculovirus genome: a natural multiple recombinant virus.</title>
        <authorList>
            <person name="Cuartas P.E."/>
            <person name="Barrera G.P."/>
            <person name="Belaich M.N."/>
            <person name="Barreto E."/>
            <person name="Ghiringhelli P.D."/>
            <person name="Villamizar L.F."/>
        </authorList>
    </citation>
    <scope>NUCLEOTIDE SEQUENCE [LARGE SCALE GENOMIC DNA]</scope>
    <source>
        <strain evidence="1">VG008</strain>
    </source>
</reference>
<dbReference type="OrthoDB" id="9997at10239"/>
<dbReference type="EMBL" id="KM371112">
    <property type="protein sequence ID" value="AJK91688.1"/>
    <property type="molecule type" value="Genomic_DNA"/>
</dbReference>
<sequence>MPWMVLLTVLAMVVGIGLYLWNNVERAEPPATLVQLLYARDDVPDCTTKPLPCVTNKQCENNCQNGLFMVCEQGFCKKYLKPVEYVGVEDCDIRRGMVMVMYAIDAFLVERFCISLYRDVIDDKSELRPYVCEPGNMRIDLETGPFDVSDCTCAAGYRKFAYHQGAYARSTPVCIPNRLTSLYDRVYDGNIT</sequence>
<dbReference type="KEGG" id="vg:23632029"/>
<name>A0A0C5AUT6_9BBAC</name>
<accession>A0A0C5AUT6</accession>